<keyword evidence="4" id="KW-0472">Membrane</keyword>
<comment type="subcellular location">
    <subcellularLocation>
        <location evidence="1">Cell outer membrane</location>
    </subcellularLocation>
</comment>
<organism evidence="7">
    <name type="scientific">Vibrio tapetis</name>
    <dbReference type="NCBI Taxonomy" id="52443"/>
    <lineage>
        <taxon>Bacteria</taxon>
        <taxon>Pseudomonadati</taxon>
        <taxon>Pseudomonadota</taxon>
        <taxon>Gammaproteobacteria</taxon>
        <taxon>Vibrionales</taxon>
        <taxon>Vibrionaceae</taxon>
        <taxon>Vibrio</taxon>
    </lineage>
</organism>
<proteinExistence type="inferred from homology"/>
<evidence type="ECO:0000256" key="4">
    <source>
        <dbReference type="ARBA" id="ARBA00023136"/>
    </source>
</evidence>
<feature type="chain" id="PRO_5001973844" evidence="6">
    <location>
        <begin position="19"/>
        <end position="243"/>
    </location>
</feature>
<dbReference type="GO" id="GO:0009279">
    <property type="term" value="C:cell outer membrane"/>
    <property type="evidence" value="ECO:0007669"/>
    <property type="project" value="UniProtKB-SubCell"/>
</dbReference>
<evidence type="ECO:0000313" key="7">
    <source>
        <dbReference type="EMBL" id="AIY26221.1"/>
    </source>
</evidence>
<reference evidence="7" key="1">
    <citation type="journal article" date="2014" name="PLoS ONE">
        <title>Characterization of the secretomes of two vibrios pathogenic to mollusks.</title>
        <authorList>
            <person name="Madec S."/>
            <person name="Pichereau V."/>
            <person name="Jacq A."/>
            <person name="Paillard M."/>
            <person name="Boisset C."/>
            <person name="Guerard F."/>
            <person name="Paillard C."/>
            <person name="Nicolas J.L."/>
        </authorList>
    </citation>
    <scope>NUCLEOTIDE SEQUENCE</scope>
    <source>
        <strain evidence="7">CECT4600</strain>
    </source>
</reference>
<dbReference type="Pfam" id="PF06629">
    <property type="entry name" value="MipA"/>
    <property type="match status" value="1"/>
</dbReference>
<dbReference type="GO" id="GO:0009252">
    <property type="term" value="P:peptidoglycan biosynthetic process"/>
    <property type="evidence" value="ECO:0007669"/>
    <property type="project" value="TreeGrafter"/>
</dbReference>
<evidence type="ECO:0000256" key="5">
    <source>
        <dbReference type="ARBA" id="ARBA00023237"/>
    </source>
</evidence>
<evidence type="ECO:0000256" key="3">
    <source>
        <dbReference type="ARBA" id="ARBA00022729"/>
    </source>
</evidence>
<dbReference type="AlphaFoldDB" id="A0A0A1E9Y7"/>
<evidence type="ECO:0000256" key="6">
    <source>
        <dbReference type="SAM" id="SignalP"/>
    </source>
</evidence>
<dbReference type="PANTHER" id="PTHR38776:SF1">
    <property type="entry name" value="MLTA-INTERACTING PROTEIN-RELATED"/>
    <property type="match status" value="1"/>
</dbReference>
<protein>
    <submittedName>
        <fullName evidence="7">Putative outer membrane protein</fullName>
    </submittedName>
</protein>
<evidence type="ECO:0000256" key="2">
    <source>
        <dbReference type="ARBA" id="ARBA00005722"/>
    </source>
</evidence>
<sequence>MKKLSLLLLALFSTSAMAVIGIDKDDAFGYAGASISYNQSAFTTANNAAWNFVPDLYYESRQGFIDDNLGTLYVLPYVGVSGSWRWMEVGGRFAELPTGISDRNGNAEFGFTLGTPNVRLTYLHDVMAVHKGQELQVHVSQPISTMRRFEMIPYLEFSWRDEKLSQHLYGVSASESTASGLDQFNAGASWVYEAGIIGRYDLSRKLIMLSKIKMESHNYDSPLVQRPFGWAVEFGISYQFAGF</sequence>
<keyword evidence="5" id="KW-0998">Cell outer membrane</keyword>
<dbReference type="InterPro" id="IPR010583">
    <property type="entry name" value="MipA"/>
</dbReference>
<comment type="similarity">
    <text evidence="2">Belongs to the MipA/OmpV family.</text>
</comment>
<keyword evidence="3 6" id="KW-0732">Signal</keyword>
<accession>A0A0A1E9Y7</accession>
<dbReference type="PANTHER" id="PTHR38776">
    <property type="entry name" value="MLTA-INTERACTING PROTEIN-RELATED"/>
    <property type="match status" value="1"/>
</dbReference>
<dbReference type="EMBL" id="KM596648">
    <property type="protein sequence ID" value="AIY26221.1"/>
    <property type="molecule type" value="Genomic_DNA"/>
</dbReference>
<name>A0A0A1E9Y7_9VIBR</name>
<evidence type="ECO:0000256" key="1">
    <source>
        <dbReference type="ARBA" id="ARBA00004442"/>
    </source>
</evidence>
<feature type="signal peptide" evidence="6">
    <location>
        <begin position="1"/>
        <end position="18"/>
    </location>
</feature>